<evidence type="ECO:0000313" key="2">
    <source>
        <dbReference type="EMBL" id="KAK8919376.1"/>
    </source>
</evidence>
<dbReference type="EMBL" id="JBBWWQ010000019">
    <property type="protein sequence ID" value="KAK8919376.1"/>
    <property type="molecule type" value="Genomic_DNA"/>
</dbReference>
<feature type="compositionally biased region" description="Basic residues" evidence="1">
    <location>
        <begin position="1"/>
        <end position="11"/>
    </location>
</feature>
<accession>A0AAP0AYR9</accession>
<organism evidence="2 3">
    <name type="scientific">Platanthera zijinensis</name>
    <dbReference type="NCBI Taxonomy" id="2320716"/>
    <lineage>
        <taxon>Eukaryota</taxon>
        <taxon>Viridiplantae</taxon>
        <taxon>Streptophyta</taxon>
        <taxon>Embryophyta</taxon>
        <taxon>Tracheophyta</taxon>
        <taxon>Spermatophyta</taxon>
        <taxon>Magnoliopsida</taxon>
        <taxon>Liliopsida</taxon>
        <taxon>Asparagales</taxon>
        <taxon>Orchidaceae</taxon>
        <taxon>Orchidoideae</taxon>
        <taxon>Orchideae</taxon>
        <taxon>Orchidinae</taxon>
        <taxon>Platanthera</taxon>
    </lineage>
</organism>
<keyword evidence="3" id="KW-1185">Reference proteome</keyword>
<dbReference type="Proteomes" id="UP001418222">
    <property type="component" value="Unassembled WGS sequence"/>
</dbReference>
<comment type="caution">
    <text evidence="2">The sequence shown here is derived from an EMBL/GenBank/DDBJ whole genome shotgun (WGS) entry which is preliminary data.</text>
</comment>
<proteinExistence type="predicted"/>
<name>A0AAP0AYR9_9ASPA</name>
<sequence length="111" mass="11949">MNAGRRKKSKNLSKLSGKEGMGGNVSSGIFFANSSMLAASRMPGNSFPAAGEAGTLAILLVESADSDRKRAAETEKFALRHSMTRNIAERVVLAEIMVDEDGEKEPKRCFL</sequence>
<protein>
    <submittedName>
        <fullName evidence="2">Uncharacterized protein</fullName>
    </submittedName>
</protein>
<feature type="region of interest" description="Disordered" evidence="1">
    <location>
        <begin position="1"/>
        <end position="22"/>
    </location>
</feature>
<evidence type="ECO:0000256" key="1">
    <source>
        <dbReference type="SAM" id="MobiDB-lite"/>
    </source>
</evidence>
<gene>
    <name evidence="2" type="ORF">KSP39_PZI021251</name>
</gene>
<dbReference type="AlphaFoldDB" id="A0AAP0AYR9"/>
<reference evidence="2 3" key="1">
    <citation type="journal article" date="2022" name="Nat. Plants">
        <title>Genomes of leafy and leafless Platanthera orchids illuminate the evolution of mycoheterotrophy.</title>
        <authorList>
            <person name="Li M.H."/>
            <person name="Liu K.W."/>
            <person name="Li Z."/>
            <person name="Lu H.C."/>
            <person name="Ye Q.L."/>
            <person name="Zhang D."/>
            <person name="Wang J.Y."/>
            <person name="Li Y.F."/>
            <person name="Zhong Z.M."/>
            <person name="Liu X."/>
            <person name="Yu X."/>
            <person name="Liu D.K."/>
            <person name="Tu X.D."/>
            <person name="Liu B."/>
            <person name="Hao Y."/>
            <person name="Liao X.Y."/>
            <person name="Jiang Y.T."/>
            <person name="Sun W.H."/>
            <person name="Chen J."/>
            <person name="Chen Y.Q."/>
            <person name="Ai Y."/>
            <person name="Zhai J.W."/>
            <person name="Wu S.S."/>
            <person name="Zhou Z."/>
            <person name="Hsiao Y.Y."/>
            <person name="Wu W.L."/>
            <person name="Chen Y.Y."/>
            <person name="Lin Y.F."/>
            <person name="Hsu J.L."/>
            <person name="Li C.Y."/>
            <person name="Wang Z.W."/>
            <person name="Zhao X."/>
            <person name="Zhong W.Y."/>
            <person name="Ma X.K."/>
            <person name="Ma L."/>
            <person name="Huang J."/>
            <person name="Chen G.Z."/>
            <person name="Huang M.Z."/>
            <person name="Huang L."/>
            <person name="Peng D.H."/>
            <person name="Luo Y.B."/>
            <person name="Zou S.Q."/>
            <person name="Chen S.P."/>
            <person name="Lan S."/>
            <person name="Tsai W.C."/>
            <person name="Van de Peer Y."/>
            <person name="Liu Z.J."/>
        </authorList>
    </citation>
    <scope>NUCLEOTIDE SEQUENCE [LARGE SCALE GENOMIC DNA]</scope>
    <source>
        <strain evidence="2">Lor287</strain>
    </source>
</reference>
<evidence type="ECO:0000313" key="3">
    <source>
        <dbReference type="Proteomes" id="UP001418222"/>
    </source>
</evidence>